<dbReference type="GO" id="GO:0046872">
    <property type="term" value="F:metal ion binding"/>
    <property type="evidence" value="ECO:0007669"/>
    <property type="project" value="UniProtKB-KW"/>
</dbReference>
<keyword evidence="14" id="KW-1185">Reference proteome</keyword>
<keyword evidence="6" id="KW-0460">Magnesium</keyword>
<dbReference type="GO" id="GO:0005524">
    <property type="term" value="F:ATP binding"/>
    <property type="evidence" value="ECO:0007669"/>
    <property type="project" value="InterPro"/>
</dbReference>
<comment type="catalytic activity">
    <reaction evidence="1 10">
        <text>ATP-dependent breakage, passage and rejoining of double-stranded DNA.</text>
        <dbReference type="EC" id="5.6.2.2"/>
    </reaction>
</comment>
<evidence type="ECO:0000256" key="10">
    <source>
        <dbReference type="PROSITE-ProRule" id="PRU01385"/>
    </source>
</evidence>
<feature type="domain" description="Topoisomerase 6 subunit A/Spo11 TOPRIM" evidence="12">
    <location>
        <begin position="159"/>
        <end position="322"/>
    </location>
</feature>
<dbReference type="InterPro" id="IPR036388">
    <property type="entry name" value="WH-like_DNA-bd_sf"/>
</dbReference>
<evidence type="ECO:0000259" key="12">
    <source>
        <dbReference type="Pfam" id="PF21180"/>
    </source>
</evidence>
<dbReference type="OrthoDB" id="5377392at2759"/>
<dbReference type="STRING" id="196109.A0A136J8J3"/>
<dbReference type="EC" id="5.6.2.2" evidence="4"/>
<evidence type="ECO:0000256" key="8">
    <source>
        <dbReference type="ARBA" id="ARBA00023125"/>
    </source>
</evidence>
<dbReference type="AlphaFoldDB" id="A0A136J8J3"/>
<evidence type="ECO:0000313" key="13">
    <source>
        <dbReference type="EMBL" id="KXJ93479.1"/>
    </source>
</evidence>
<dbReference type="Gene3D" id="1.10.10.10">
    <property type="entry name" value="Winged helix-like DNA-binding domain superfamily/Winged helix DNA-binding domain"/>
    <property type="match status" value="1"/>
</dbReference>
<dbReference type="PANTHER" id="PTHR10848:SF0">
    <property type="entry name" value="MEIOTIC RECOMBINATION PROTEIN SPO11"/>
    <property type="match status" value="1"/>
</dbReference>
<dbReference type="PRINTS" id="PR01550">
    <property type="entry name" value="TOP6AFAMILY"/>
</dbReference>
<dbReference type="PANTHER" id="PTHR10848">
    <property type="entry name" value="MEIOTIC RECOMBINATION PROTEIN SPO11"/>
    <property type="match status" value="1"/>
</dbReference>
<dbReference type="CDD" id="cd00223">
    <property type="entry name" value="TOPRIM_TopoIIB_SPO"/>
    <property type="match status" value="1"/>
</dbReference>
<evidence type="ECO:0000256" key="2">
    <source>
        <dbReference type="ARBA" id="ARBA00001946"/>
    </source>
</evidence>
<comment type="cofactor">
    <cofactor evidence="2">
        <name>Mg(2+)</name>
        <dbReference type="ChEBI" id="CHEBI:18420"/>
    </cofactor>
</comment>
<comment type="similarity">
    <text evidence="3 10">Belongs to the TOP6A family.</text>
</comment>
<dbReference type="GO" id="GO:0000228">
    <property type="term" value="C:nuclear chromosome"/>
    <property type="evidence" value="ECO:0007669"/>
    <property type="project" value="TreeGrafter"/>
</dbReference>
<gene>
    <name evidence="13" type="ORF">Micbo1qcDRAFT_194639</name>
</gene>
<proteinExistence type="inferred from homology"/>
<dbReference type="GO" id="GO:0000706">
    <property type="term" value="P:meiotic DNA double-strand break processing"/>
    <property type="evidence" value="ECO:0007669"/>
    <property type="project" value="TreeGrafter"/>
</dbReference>
<dbReference type="Gene3D" id="3.40.1360.10">
    <property type="match status" value="1"/>
</dbReference>
<organism evidence="13 14">
    <name type="scientific">Microdochium bolleyi</name>
    <dbReference type="NCBI Taxonomy" id="196109"/>
    <lineage>
        <taxon>Eukaryota</taxon>
        <taxon>Fungi</taxon>
        <taxon>Dikarya</taxon>
        <taxon>Ascomycota</taxon>
        <taxon>Pezizomycotina</taxon>
        <taxon>Sordariomycetes</taxon>
        <taxon>Xylariomycetidae</taxon>
        <taxon>Xylariales</taxon>
        <taxon>Microdochiaceae</taxon>
        <taxon>Microdochium</taxon>
    </lineage>
</organism>
<reference evidence="14" key="1">
    <citation type="submission" date="2016-02" db="EMBL/GenBank/DDBJ databases">
        <title>Draft genome sequence of Microdochium bolleyi, a fungal endophyte of beachgrass.</title>
        <authorList>
            <consortium name="DOE Joint Genome Institute"/>
            <person name="David A.S."/>
            <person name="May G."/>
            <person name="Haridas S."/>
            <person name="Lim J."/>
            <person name="Wang M."/>
            <person name="Labutti K."/>
            <person name="Lipzen A."/>
            <person name="Barry K."/>
            <person name="Grigoriev I.V."/>
        </authorList>
    </citation>
    <scope>NUCLEOTIDE SEQUENCE [LARGE SCALE GENOMIC DNA]</scope>
    <source>
        <strain evidence="14">J235TASD1</strain>
    </source>
</reference>
<dbReference type="PROSITE" id="PS52041">
    <property type="entry name" value="TOPO_IIB"/>
    <property type="match status" value="1"/>
</dbReference>
<keyword evidence="8 10" id="KW-0238">DNA-binding</keyword>
<dbReference type="Proteomes" id="UP000070501">
    <property type="component" value="Unassembled WGS sequence"/>
</dbReference>
<evidence type="ECO:0000256" key="5">
    <source>
        <dbReference type="ARBA" id="ARBA00022723"/>
    </source>
</evidence>
<evidence type="ECO:0000256" key="4">
    <source>
        <dbReference type="ARBA" id="ARBA00012895"/>
    </source>
</evidence>
<evidence type="ECO:0000256" key="7">
    <source>
        <dbReference type="ARBA" id="ARBA00023029"/>
    </source>
</evidence>
<protein>
    <recommendedName>
        <fullName evidence="4">DNA topoisomerase (ATP-hydrolyzing)</fullName>
        <ecNumber evidence="4">5.6.2.2</ecNumber>
    </recommendedName>
</protein>
<dbReference type="GO" id="GO:0007131">
    <property type="term" value="P:reciprocal meiotic recombination"/>
    <property type="evidence" value="ECO:0007669"/>
    <property type="project" value="TreeGrafter"/>
</dbReference>
<dbReference type="InterPro" id="IPR002815">
    <property type="entry name" value="Spo11/TopoVI_A"/>
</dbReference>
<dbReference type="EMBL" id="KQ964248">
    <property type="protein sequence ID" value="KXJ93479.1"/>
    <property type="molecule type" value="Genomic_DNA"/>
</dbReference>
<dbReference type="SUPFAM" id="SSF56726">
    <property type="entry name" value="DNA topoisomerase IV, alpha subunit"/>
    <property type="match status" value="1"/>
</dbReference>
<evidence type="ECO:0000256" key="6">
    <source>
        <dbReference type="ARBA" id="ARBA00022842"/>
    </source>
</evidence>
<dbReference type="Pfam" id="PF21180">
    <property type="entry name" value="TOP6A-Spo11_Toprim"/>
    <property type="match status" value="1"/>
</dbReference>
<dbReference type="InterPro" id="IPR034136">
    <property type="entry name" value="TOPRIM_Topo6A/Spo11"/>
</dbReference>
<feature type="active site" description="O-(5'-phospho-DNA)-tyrosine intermediate" evidence="10">
    <location>
        <position position="88"/>
    </location>
</feature>
<dbReference type="FunCoup" id="A0A136J8J3">
    <property type="interactions" value="785"/>
</dbReference>
<dbReference type="InParanoid" id="A0A136J8J3"/>
<keyword evidence="5" id="KW-0479">Metal-binding</keyword>
<evidence type="ECO:0000256" key="1">
    <source>
        <dbReference type="ARBA" id="ARBA00000185"/>
    </source>
</evidence>
<keyword evidence="9 10" id="KW-0413">Isomerase</keyword>
<dbReference type="Pfam" id="PF04406">
    <property type="entry name" value="TP6A_N"/>
    <property type="match status" value="1"/>
</dbReference>
<evidence type="ECO:0000256" key="3">
    <source>
        <dbReference type="ARBA" id="ARBA00006559"/>
    </source>
</evidence>
<keyword evidence="7 10" id="KW-0799">Topoisomerase</keyword>
<feature type="domain" description="Spo11/DNA topoisomerase VI subunit A N-terminal" evidence="11">
    <location>
        <begin position="59"/>
        <end position="120"/>
    </location>
</feature>
<sequence length="340" mass="37246">MSLHHGAELGVVVAKTEDILESLVDALAIGAAMKIPLRSRRTGHQILVRFPGSNEKEVKKFTALLLILHVCHEALTKDYIVTKRNIYYQDPGLFGSQDYVDRLVDDIAFTFGVSRDALNIVAAAKGLVAGNLTVTFKDGLMLYCDGYEKDQDSLLTGAQATFTSLASARFHTTASAGGGIIVTGKGYPDLATRQFLHYLHDSFPAVPMLAMVDYDPDGLAILTTYTSGSYSLRHEEDVTIPSLIWLGPSSQDITRIATATSAESDALQLQRPTRADRRKATSLLNRLADGISDDVKLVNVVRELQLMLFLNVKSEIQMLDEEGQLANWLDRRLCDLLGSG</sequence>
<dbReference type="GO" id="GO:0003677">
    <property type="term" value="F:DNA binding"/>
    <property type="evidence" value="ECO:0007669"/>
    <property type="project" value="UniProtKB-UniRule"/>
</dbReference>
<dbReference type="InterPro" id="IPR036078">
    <property type="entry name" value="Spo11/TopoVI_A_sf"/>
</dbReference>
<name>A0A136J8J3_9PEZI</name>
<evidence type="ECO:0000313" key="14">
    <source>
        <dbReference type="Proteomes" id="UP000070501"/>
    </source>
</evidence>
<accession>A0A136J8J3</accession>
<dbReference type="GO" id="GO:0003918">
    <property type="term" value="F:DNA topoisomerase type II (double strand cut, ATP-hydrolyzing) activity"/>
    <property type="evidence" value="ECO:0007669"/>
    <property type="project" value="UniProtKB-UniRule"/>
</dbReference>
<dbReference type="InterPro" id="IPR013049">
    <property type="entry name" value="Spo11/TopoVI_A_N"/>
</dbReference>
<evidence type="ECO:0000259" key="11">
    <source>
        <dbReference type="Pfam" id="PF04406"/>
    </source>
</evidence>
<dbReference type="GO" id="GO:0042138">
    <property type="term" value="P:meiotic DNA double-strand break formation"/>
    <property type="evidence" value="ECO:0007669"/>
    <property type="project" value="TreeGrafter"/>
</dbReference>
<evidence type="ECO:0000256" key="9">
    <source>
        <dbReference type="ARBA" id="ARBA00023235"/>
    </source>
</evidence>